<dbReference type="RefSeq" id="WP_015797957.1">
    <property type="nucleotide sequence ID" value="NC_013124.1"/>
</dbReference>
<accession>C7M364</accession>
<dbReference type="Proteomes" id="UP000000771">
    <property type="component" value="Chromosome"/>
</dbReference>
<gene>
    <name evidence="1" type="ordered locus">Afer_0491</name>
</gene>
<name>C7M364_ACIFD</name>
<dbReference type="STRING" id="525909.Afer_0491"/>
<dbReference type="SUPFAM" id="SSF48208">
    <property type="entry name" value="Six-hairpin glycosidases"/>
    <property type="match status" value="1"/>
</dbReference>
<evidence type="ECO:0000313" key="1">
    <source>
        <dbReference type="EMBL" id="ACU53458.1"/>
    </source>
</evidence>
<dbReference type="Gene3D" id="1.50.10.20">
    <property type="match status" value="1"/>
</dbReference>
<evidence type="ECO:0000313" key="2">
    <source>
        <dbReference type="Proteomes" id="UP000000771"/>
    </source>
</evidence>
<dbReference type="HOGENOM" id="CLU_764792_0_0_11"/>
<evidence type="ECO:0008006" key="3">
    <source>
        <dbReference type="Google" id="ProtNLM"/>
    </source>
</evidence>
<dbReference type="OrthoDB" id="5175804at2"/>
<dbReference type="eggNOG" id="COG3387">
    <property type="taxonomic scope" value="Bacteria"/>
</dbReference>
<reference evidence="1 2" key="1">
    <citation type="journal article" date="2009" name="Stand. Genomic Sci.">
        <title>Complete genome sequence of Acidimicrobium ferrooxidans type strain (ICP).</title>
        <authorList>
            <person name="Clum A."/>
            <person name="Nolan M."/>
            <person name="Lang E."/>
            <person name="Glavina Del Rio T."/>
            <person name="Tice H."/>
            <person name="Copeland A."/>
            <person name="Cheng J.F."/>
            <person name="Lucas S."/>
            <person name="Chen F."/>
            <person name="Bruce D."/>
            <person name="Goodwin L."/>
            <person name="Pitluck S."/>
            <person name="Ivanova N."/>
            <person name="Mavrommatis K."/>
            <person name="Mikhailova N."/>
            <person name="Pati A."/>
            <person name="Chen A."/>
            <person name="Palaniappan K."/>
            <person name="Goker M."/>
            <person name="Spring S."/>
            <person name="Land M."/>
            <person name="Hauser L."/>
            <person name="Chang Y.J."/>
            <person name="Jeffries C.C."/>
            <person name="Chain P."/>
            <person name="Bristow J."/>
            <person name="Eisen J.A."/>
            <person name="Markowitz V."/>
            <person name="Hugenholtz P."/>
            <person name="Kyrpides N.C."/>
            <person name="Klenk H.P."/>
            <person name="Lapidus A."/>
        </authorList>
    </citation>
    <scope>NUCLEOTIDE SEQUENCE [LARGE SCALE GENOMIC DNA]</scope>
    <source>
        <strain evidence="2">DSM 10331 / JCM 15462 / NBRC 103882 / ICP</strain>
    </source>
</reference>
<organism evidence="1 2">
    <name type="scientific">Acidimicrobium ferrooxidans (strain DSM 10331 / JCM 15462 / NBRC 103882 / ICP)</name>
    <dbReference type="NCBI Taxonomy" id="525909"/>
    <lineage>
        <taxon>Bacteria</taxon>
        <taxon>Bacillati</taxon>
        <taxon>Actinomycetota</taxon>
        <taxon>Acidimicrobiia</taxon>
        <taxon>Acidimicrobiales</taxon>
        <taxon>Acidimicrobiaceae</taxon>
        <taxon>Acidimicrobium</taxon>
    </lineage>
</organism>
<protein>
    <recommendedName>
        <fullName evidence="3">Prenyltransferase</fullName>
    </recommendedName>
</protein>
<dbReference type="KEGG" id="afo:Afer_0491"/>
<dbReference type="EMBL" id="CP001631">
    <property type="protein sequence ID" value="ACU53458.1"/>
    <property type="molecule type" value="Genomic_DNA"/>
</dbReference>
<sequence length="331" mass="35376">MLSRSELRRTAAAIARVQLPSGMIPWAPRRHGDPWNHAEAVAALALGGELAAAERGLDWLAGVVARDGAFCQYYLASGVEEPRIDLNVCAYPIVAIVAWVAAGGSVATARAHLAWYRRTLELVLGHQLGDGRFPWALDPGRRPLEGSLRAGSAAMVIALDGAAWAANELGVLEAGPIEEARSRLALAIAKDEGFLDRFEWSMDWYYPVLAGVLELDAAEDRLDGLFERARESTGQLRCVLSAPWVTTAETAEAAMAAWRLGRIADARALLASVESLREPDGSYRTGIVVPEGHSFPTGECSTYSAAAVVLAHHVLRAPPRAGLIEALVAAS</sequence>
<dbReference type="AlphaFoldDB" id="C7M364"/>
<keyword evidence="2" id="KW-1185">Reference proteome</keyword>
<proteinExistence type="predicted"/>
<dbReference type="GO" id="GO:0005975">
    <property type="term" value="P:carbohydrate metabolic process"/>
    <property type="evidence" value="ECO:0007669"/>
    <property type="project" value="InterPro"/>
</dbReference>
<dbReference type="InterPro" id="IPR008928">
    <property type="entry name" value="6-hairpin_glycosidase_sf"/>
</dbReference>